<gene>
    <name evidence="9" type="ORF">TSTA_125340</name>
</gene>
<evidence type="ECO:0000256" key="7">
    <source>
        <dbReference type="RuleBase" id="RU368100"/>
    </source>
</evidence>
<reference evidence="10" key="1">
    <citation type="journal article" date="2015" name="Genome Announc.">
        <title>Genome sequence of the AIDS-associated pathogen Penicillium marneffei (ATCC18224) and its near taxonomic relative Talaromyces stipitatus (ATCC10500).</title>
        <authorList>
            <person name="Nierman W.C."/>
            <person name="Fedorova-Abrams N.D."/>
            <person name="Andrianopoulos A."/>
        </authorList>
    </citation>
    <scope>NUCLEOTIDE SEQUENCE [LARGE SCALE GENOMIC DNA]</scope>
    <source>
        <strain evidence="10">ATCC 10500 / CBS 375.48 / QM 6759 / NRRL 1006</strain>
    </source>
</reference>
<name>B8MCK5_TALSN</name>
<comment type="function">
    <text evidence="7">Component of the signal recognition particle (SRP) complex, a ribonucleoprotein complex that mediates the cotranslational targeting of secretory and membrane proteins to the endoplasmic reticulum (ER).</text>
</comment>
<evidence type="ECO:0000256" key="2">
    <source>
        <dbReference type="ARBA" id="ARBA00010349"/>
    </source>
</evidence>
<feature type="region of interest" description="Disordered" evidence="8">
    <location>
        <begin position="111"/>
        <end position="130"/>
    </location>
</feature>
<protein>
    <recommendedName>
        <fullName evidence="7">Signal recognition particle subunit SRP14</fullName>
    </recommendedName>
    <alternativeName>
        <fullName evidence="7">Signal recognition particle 14 kDa protein</fullName>
    </alternativeName>
</protein>
<evidence type="ECO:0000313" key="9">
    <source>
        <dbReference type="EMBL" id="EED18821.1"/>
    </source>
</evidence>
<proteinExistence type="inferred from homology"/>
<dbReference type="InParanoid" id="B8MCK5"/>
<dbReference type="SUPFAM" id="SSF54762">
    <property type="entry name" value="Signal recognition particle alu RNA binding heterodimer, SRP9/14"/>
    <property type="match status" value="1"/>
</dbReference>
<evidence type="ECO:0000256" key="3">
    <source>
        <dbReference type="ARBA" id="ARBA00022490"/>
    </source>
</evidence>
<dbReference type="OMA" id="NAPNPKT"/>
<dbReference type="EMBL" id="EQ962655">
    <property type="protein sequence ID" value="EED18821.1"/>
    <property type="molecule type" value="Genomic_DNA"/>
</dbReference>
<dbReference type="Pfam" id="PF02290">
    <property type="entry name" value="SRP14"/>
    <property type="match status" value="1"/>
</dbReference>
<keyword evidence="10" id="KW-1185">Reference proteome</keyword>
<feature type="compositionally biased region" description="Polar residues" evidence="8">
    <location>
        <begin position="35"/>
        <end position="47"/>
    </location>
</feature>
<keyword evidence="4 7" id="KW-0694">RNA-binding</keyword>
<evidence type="ECO:0000256" key="1">
    <source>
        <dbReference type="ARBA" id="ARBA00004496"/>
    </source>
</evidence>
<dbReference type="InterPro" id="IPR003210">
    <property type="entry name" value="Signal_recog_particle_SRP14"/>
</dbReference>
<dbReference type="VEuPathDB" id="FungiDB:TSTA_125340"/>
<dbReference type="eggNOG" id="ENOG502SCBK">
    <property type="taxonomic scope" value="Eukaryota"/>
</dbReference>
<dbReference type="STRING" id="441959.B8MCK5"/>
<sequence>MAPHLSNDEFFASLTNLFTNTTQKTKGSIYLTQKRLPSSFSDQSTPEGSILVRATDGRTQNPNPRDSKDSKVSKKKVAPKVKISTVVSPADLELFFVRYADVCKAGMVALKKRDRSAKKKGKAKAKTTKG</sequence>
<dbReference type="InterPro" id="IPR009018">
    <property type="entry name" value="Signal_recog_particle_SRP9/14"/>
</dbReference>
<dbReference type="Gene3D" id="3.30.720.10">
    <property type="entry name" value="Signal recognition particle alu RNA binding heterodimer, srp9/1"/>
    <property type="match status" value="1"/>
</dbReference>
<dbReference type="GeneID" id="8100313"/>
<dbReference type="GO" id="GO:0006614">
    <property type="term" value="P:SRP-dependent cotranslational protein targeting to membrane"/>
    <property type="evidence" value="ECO:0007669"/>
    <property type="project" value="UniProtKB-UniRule"/>
</dbReference>
<dbReference type="GO" id="GO:0008312">
    <property type="term" value="F:7S RNA binding"/>
    <property type="evidence" value="ECO:0007669"/>
    <property type="project" value="UniProtKB-UniRule"/>
</dbReference>
<accession>B8MCK5</accession>
<dbReference type="HOGENOM" id="CLU_094309_1_0_1"/>
<comment type="subcellular location">
    <subcellularLocation>
        <location evidence="1 7">Cytoplasm</location>
    </subcellularLocation>
</comment>
<evidence type="ECO:0000256" key="4">
    <source>
        <dbReference type="ARBA" id="ARBA00022884"/>
    </source>
</evidence>
<dbReference type="PANTHER" id="PTHR12013">
    <property type="entry name" value="SIGNAL RECOGNITION PARTICLE 14 KD PROTEIN"/>
    <property type="match status" value="1"/>
</dbReference>
<organism evidence="9 10">
    <name type="scientific">Talaromyces stipitatus (strain ATCC 10500 / CBS 375.48 / QM 6759 / NRRL 1006)</name>
    <name type="common">Penicillium stipitatum</name>
    <dbReference type="NCBI Taxonomy" id="441959"/>
    <lineage>
        <taxon>Eukaryota</taxon>
        <taxon>Fungi</taxon>
        <taxon>Dikarya</taxon>
        <taxon>Ascomycota</taxon>
        <taxon>Pezizomycotina</taxon>
        <taxon>Eurotiomycetes</taxon>
        <taxon>Eurotiomycetidae</taxon>
        <taxon>Eurotiales</taxon>
        <taxon>Trichocomaceae</taxon>
        <taxon>Talaromyces</taxon>
        <taxon>Talaromyces sect. Talaromyces</taxon>
    </lineage>
</organism>
<feature type="region of interest" description="Disordered" evidence="8">
    <location>
        <begin position="35"/>
        <end position="78"/>
    </location>
</feature>
<keyword evidence="3 7" id="KW-0963">Cytoplasm</keyword>
<dbReference type="GO" id="GO:0005786">
    <property type="term" value="C:signal recognition particle, endoplasmic reticulum targeting"/>
    <property type="evidence" value="ECO:0007669"/>
    <property type="project" value="UniProtKB-UniRule"/>
</dbReference>
<comment type="similarity">
    <text evidence="2 7">Belongs to the SRP14 family.</text>
</comment>
<keyword evidence="5 7" id="KW-0733">Signal recognition particle</keyword>
<dbReference type="GO" id="GO:0030942">
    <property type="term" value="F:endoplasmic reticulum signal peptide binding"/>
    <property type="evidence" value="ECO:0007669"/>
    <property type="project" value="UniProtKB-UniRule"/>
</dbReference>
<evidence type="ECO:0000256" key="8">
    <source>
        <dbReference type="SAM" id="MobiDB-lite"/>
    </source>
</evidence>
<keyword evidence="6 7" id="KW-0687">Ribonucleoprotein</keyword>
<evidence type="ECO:0000256" key="5">
    <source>
        <dbReference type="ARBA" id="ARBA00023135"/>
    </source>
</evidence>
<dbReference type="RefSeq" id="XP_002482813.1">
    <property type="nucleotide sequence ID" value="XM_002482768.1"/>
</dbReference>
<comment type="subunit">
    <text evidence="7">Component of a fungal signal recognition particle (SRP) complex that consists of a 7SL RNA molecule (scR1) and at least six protein subunits: SRP72, SRP68, SRP54, SEC65, SRP21 and SRP14.</text>
</comment>
<dbReference type="PhylomeDB" id="B8MCK5"/>
<dbReference type="AlphaFoldDB" id="B8MCK5"/>
<evidence type="ECO:0000256" key="6">
    <source>
        <dbReference type="ARBA" id="ARBA00023274"/>
    </source>
</evidence>
<evidence type="ECO:0000313" key="10">
    <source>
        <dbReference type="Proteomes" id="UP000001745"/>
    </source>
</evidence>
<dbReference type="Proteomes" id="UP000001745">
    <property type="component" value="Unassembled WGS sequence"/>
</dbReference>